<evidence type="ECO:0000256" key="4">
    <source>
        <dbReference type="ARBA" id="ARBA00022840"/>
    </source>
</evidence>
<dbReference type="RefSeq" id="WP_377798324.1">
    <property type="nucleotide sequence ID" value="NZ_JBHSLW010000012.1"/>
</dbReference>
<keyword evidence="3" id="KW-0547">Nucleotide-binding</keyword>
<proteinExistence type="inferred from homology"/>
<dbReference type="CDD" id="cd03220">
    <property type="entry name" value="ABC_KpsT_Wzt"/>
    <property type="match status" value="1"/>
</dbReference>
<keyword evidence="2" id="KW-0813">Transport</keyword>
<evidence type="ECO:0000313" key="7">
    <source>
        <dbReference type="Proteomes" id="UP001596053"/>
    </source>
</evidence>
<dbReference type="Proteomes" id="UP001596053">
    <property type="component" value="Unassembled WGS sequence"/>
</dbReference>
<dbReference type="GO" id="GO:0005524">
    <property type="term" value="F:ATP binding"/>
    <property type="evidence" value="ECO:0007669"/>
    <property type="project" value="UniProtKB-KW"/>
</dbReference>
<evidence type="ECO:0000256" key="1">
    <source>
        <dbReference type="ARBA" id="ARBA00005417"/>
    </source>
</evidence>
<dbReference type="InterPro" id="IPR029439">
    <property type="entry name" value="Wzt_C"/>
</dbReference>
<accession>A0ABW0IW80</accession>
<dbReference type="InterPro" id="IPR003593">
    <property type="entry name" value="AAA+_ATPase"/>
</dbReference>
<dbReference type="EMBL" id="JBHSLW010000012">
    <property type="protein sequence ID" value="MFC5420130.1"/>
    <property type="molecule type" value="Genomic_DNA"/>
</dbReference>
<evidence type="ECO:0000256" key="2">
    <source>
        <dbReference type="ARBA" id="ARBA00022448"/>
    </source>
</evidence>
<dbReference type="CDD" id="cd10147">
    <property type="entry name" value="Wzt_C-like"/>
    <property type="match status" value="1"/>
</dbReference>
<keyword evidence="7" id="KW-1185">Reference proteome</keyword>
<dbReference type="InterPro" id="IPR027417">
    <property type="entry name" value="P-loop_NTPase"/>
</dbReference>
<evidence type="ECO:0000259" key="5">
    <source>
        <dbReference type="PROSITE" id="PS50893"/>
    </source>
</evidence>
<feature type="domain" description="ABC transporter" evidence="5">
    <location>
        <begin position="29"/>
        <end position="253"/>
    </location>
</feature>
<evidence type="ECO:0000313" key="6">
    <source>
        <dbReference type="EMBL" id="MFC5420130.1"/>
    </source>
</evidence>
<name>A0ABW0IW80_9HYPH</name>
<organism evidence="6 7">
    <name type="scientific">Bosea eneae</name>
    <dbReference type="NCBI Taxonomy" id="151454"/>
    <lineage>
        <taxon>Bacteria</taxon>
        <taxon>Pseudomonadati</taxon>
        <taxon>Pseudomonadota</taxon>
        <taxon>Alphaproteobacteria</taxon>
        <taxon>Hyphomicrobiales</taxon>
        <taxon>Boseaceae</taxon>
        <taxon>Bosea</taxon>
    </lineage>
</organism>
<comment type="similarity">
    <text evidence="1">Belongs to the ABC transporter superfamily.</text>
</comment>
<dbReference type="Pfam" id="PF00005">
    <property type="entry name" value="ABC_tran"/>
    <property type="match status" value="1"/>
</dbReference>
<dbReference type="PROSITE" id="PS50893">
    <property type="entry name" value="ABC_TRANSPORTER_2"/>
    <property type="match status" value="1"/>
</dbReference>
<keyword evidence="4 6" id="KW-0067">ATP-binding</keyword>
<gene>
    <name evidence="6" type="ORF">ACFPOB_11205</name>
</gene>
<protein>
    <submittedName>
        <fullName evidence="6">ABC transporter ATP-binding protein</fullName>
    </submittedName>
</protein>
<dbReference type="SUPFAM" id="SSF52540">
    <property type="entry name" value="P-loop containing nucleoside triphosphate hydrolases"/>
    <property type="match status" value="1"/>
</dbReference>
<reference evidence="7" key="1">
    <citation type="journal article" date="2019" name="Int. J. Syst. Evol. Microbiol.">
        <title>The Global Catalogue of Microorganisms (GCM) 10K type strain sequencing project: providing services to taxonomists for standard genome sequencing and annotation.</title>
        <authorList>
            <consortium name="The Broad Institute Genomics Platform"/>
            <consortium name="The Broad Institute Genome Sequencing Center for Infectious Disease"/>
            <person name="Wu L."/>
            <person name="Ma J."/>
        </authorList>
    </citation>
    <scope>NUCLEOTIDE SEQUENCE [LARGE SCALE GENOMIC DNA]</scope>
    <source>
        <strain evidence="7">NCAIM B.01391</strain>
    </source>
</reference>
<dbReference type="InterPro" id="IPR003439">
    <property type="entry name" value="ABC_transporter-like_ATP-bd"/>
</dbReference>
<dbReference type="PANTHER" id="PTHR46743:SF2">
    <property type="entry name" value="TEICHOIC ACIDS EXPORT ATP-BINDING PROTEIN TAGH"/>
    <property type="match status" value="1"/>
</dbReference>
<dbReference type="Gene3D" id="3.40.50.300">
    <property type="entry name" value="P-loop containing nucleotide triphosphate hydrolases"/>
    <property type="match status" value="1"/>
</dbReference>
<evidence type="ECO:0000256" key="3">
    <source>
        <dbReference type="ARBA" id="ARBA00022741"/>
    </source>
</evidence>
<sequence>MSSERATRTPLLRVSGLSKVYRIFDRPGDRLKQILFGGFKRYYRDYTALKDVSFSIAKGETVGIVGRNGAGKSTLLQILTGTLQETAGEVTINGRVAALLELGSGINPELTGRENIRLLAAILGLDDAETNDRMPAIETFAELGQFIDQPVKNYSSGMYVRLAFSIATCVDPDLLIVDEALSVGDVAFRNKCMRRINELRAKDVSILFVSHDLSTLQMICDRAIWLNDGQVKAIGNPVQITQDFHAFMVAGDVSAAGFDSDLRIAPPPQQITDHGQFTVFKLRSVGITDYLPGDDIAFEFSLRLDEDIDGAIFGLSIYRRDGDWVIGQTNKEAGVTWPPAKANEVVSGIVTLRDTVLGPGEYVAAIAAYNSDLSLLYAMTELNVSFSVRSPYPTWGKIIHPVSWEPRS</sequence>
<dbReference type="Gene3D" id="2.70.50.60">
    <property type="entry name" value="abc- transporter (atp binding component) like domain"/>
    <property type="match status" value="1"/>
</dbReference>
<dbReference type="SMART" id="SM00382">
    <property type="entry name" value="AAA"/>
    <property type="match status" value="1"/>
</dbReference>
<dbReference type="InterPro" id="IPR015860">
    <property type="entry name" value="ABC_transpr_TagH-like"/>
</dbReference>
<comment type="caution">
    <text evidence="6">The sequence shown here is derived from an EMBL/GenBank/DDBJ whole genome shotgun (WGS) entry which is preliminary data.</text>
</comment>
<dbReference type="PANTHER" id="PTHR46743">
    <property type="entry name" value="TEICHOIC ACIDS EXPORT ATP-BINDING PROTEIN TAGH"/>
    <property type="match status" value="1"/>
</dbReference>
<dbReference type="InterPro" id="IPR050683">
    <property type="entry name" value="Bact_Polysacc_Export_ATP-bd"/>
</dbReference>